<evidence type="ECO:0000313" key="6">
    <source>
        <dbReference type="Proteomes" id="UP000031802"/>
    </source>
</evidence>
<keyword evidence="6" id="KW-1185">Reference proteome</keyword>
<dbReference type="PANTHER" id="PTHR35089:SF1">
    <property type="entry name" value="CHAPERONE PROTEIN SKP"/>
    <property type="match status" value="1"/>
</dbReference>
<dbReference type="Proteomes" id="UP000031802">
    <property type="component" value="Unassembled WGS sequence"/>
</dbReference>
<keyword evidence="2 4" id="KW-0732">Signal</keyword>
<sequence length="208" mass="23068">MNKLFTTVTKVSLGVALAFAAVSCNQNAKTGNATTGDSIASASSSTAAKEEKIVYINSDTLSEKYEYFKDIRAKLEAKVKKAQSDLQSKGQAFQREVAEYQQKASTMSASDRQATEEKLARKQEELGRLDQNASASIQQDESTEFNNVYNTITEYLKKHAEDNGYTLVLTYSKSNPTVLYADSKLDITANVIDVLNKEYKDKKAKEKK</sequence>
<evidence type="ECO:0000256" key="2">
    <source>
        <dbReference type="ARBA" id="ARBA00022729"/>
    </source>
</evidence>
<dbReference type="eggNOG" id="COG2825">
    <property type="taxonomic scope" value="Bacteria"/>
</dbReference>
<dbReference type="InterPro" id="IPR005632">
    <property type="entry name" value="Chaperone_Skp"/>
</dbReference>
<dbReference type="GO" id="GO:0005829">
    <property type="term" value="C:cytosol"/>
    <property type="evidence" value="ECO:0007669"/>
    <property type="project" value="TreeGrafter"/>
</dbReference>
<evidence type="ECO:0000313" key="5">
    <source>
        <dbReference type="EMBL" id="KGE15519.1"/>
    </source>
</evidence>
<dbReference type="PANTHER" id="PTHR35089">
    <property type="entry name" value="CHAPERONE PROTEIN SKP"/>
    <property type="match status" value="1"/>
</dbReference>
<evidence type="ECO:0000256" key="4">
    <source>
        <dbReference type="SAM" id="SignalP"/>
    </source>
</evidence>
<dbReference type="PROSITE" id="PS51257">
    <property type="entry name" value="PROKAR_LIPOPROTEIN"/>
    <property type="match status" value="1"/>
</dbReference>
<gene>
    <name evidence="5" type="ORF">DI53_0623</name>
</gene>
<dbReference type="AlphaFoldDB" id="A0A0B8T9S5"/>
<dbReference type="SUPFAM" id="SSF111384">
    <property type="entry name" value="OmpH-like"/>
    <property type="match status" value="1"/>
</dbReference>
<proteinExistence type="inferred from homology"/>
<feature type="chain" id="PRO_5005425078" evidence="4">
    <location>
        <begin position="29"/>
        <end position="208"/>
    </location>
</feature>
<comment type="caution">
    <text evidence="5">The sequence shown here is derived from an EMBL/GenBank/DDBJ whole genome shotgun (WGS) entry which is preliminary data.</text>
</comment>
<dbReference type="PATRIC" id="fig|1229276.3.peg.647"/>
<keyword evidence="3" id="KW-0175">Coiled coil</keyword>
<dbReference type="Gene3D" id="3.30.910.20">
    <property type="entry name" value="Skp domain"/>
    <property type="match status" value="1"/>
</dbReference>
<evidence type="ECO:0000256" key="1">
    <source>
        <dbReference type="ARBA" id="ARBA00009091"/>
    </source>
</evidence>
<feature type="signal peptide" evidence="4">
    <location>
        <begin position="1"/>
        <end position="28"/>
    </location>
</feature>
<dbReference type="GO" id="GO:0051082">
    <property type="term" value="F:unfolded protein binding"/>
    <property type="evidence" value="ECO:0007669"/>
    <property type="project" value="InterPro"/>
</dbReference>
<dbReference type="Pfam" id="PF03938">
    <property type="entry name" value="OmpH"/>
    <property type="match status" value="1"/>
</dbReference>
<accession>A0A0B8T9S5</accession>
<feature type="coiled-coil region" evidence="3">
    <location>
        <begin position="72"/>
        <end position="132"/>
    </location>
</feature>
<comment type="similarity">
    <text evidence="1">Belongs to the Skp family.</text>
</comment>
<reference evidence="6" key="1">
    <citation type="submission" date="2014-04" db="EMBL/GenBank/DDBJ databases">
        <title>Whole-Genome optical mapping and complete genome sequence of Sphingobacterium deserti sp. nov., a new spaces isolated from desert in the west of China.</title>
        <authorList>
            <person name="Teng C."/>
            <person name="Zhou Z."/>
            <person name="Li X."/>
            <person name="Chen M."/>
            <person name="Lin M."/>
            <person name="Wang L."/>
            <person name="Su S."/>
            <person name="Zhang C."/>
            <person name="Zhang W."/>
        </authorList>
    </citation>
    <scope>NUCLEOTIDE SEQUENCE [LARGE SCALE GENOMIC DNA]</scope>
    <source>
        <strain evidence="6">ACCC05744</strain>
    </source>
</reference>
<dbReference type="GO" id="GO:0050821">
    <property type="term" value="P:protein stabilization"/>
    <property type="evidence" value="ECO:0007669"/>
    <property type="project" value="TreeGrafter"/>
</dbReference>
<reference evidence="5 6" key="2">
    <citation type="journal article" date="2015" name="PLoS ONE">
        <title>Whole-Genome Optical Mapping and Finished Genome Sequence of Sphingobacterium deserti sp. nov., a New Species Isolated from the Western Desert of China.</title>
        <authorList>
            <person name="Teng C."/>
            <person name="Zhou Z."/>
            <person name="Molnar I."/>
            <person name="Li X."/>
            <person name="Tang R."/>
            <person name="Chen M."/>
            <person name="Wang L."/>
            <person name="Su S."/>
            <person name="Zhang W."/>
            <person name="Lin M."/>
        </authorList>
    </citation>
    <scope>NUCLEOTIDE SEQUENCE [LARGE SCALE GENOMIC DNA]</scope>
    <source>
        <strain evidence="6">ACCC05744</strain>
    </source>
</reference>
<name>A0A0B8T9S5_9SPHI</name>
<dbReference type="SMART" id="SM00935">
    <property type="entry name" value="OmpH"/>
    <property type="match status" value="1"/>
</dbReference>
<dbReference type="STRING" id="1229276.DI53_0623"/>
<dbReference type="EMBL" id="JJMU01000010">
    <property type="protein sequence ID" value="KGE15519.1"/>
    <property type="molecule type" value="Genomic_DNA"/>
</dbReference>
<dbReference type="OrthoDB" id="1493259at2"/>
<evidence type="ECO:0000256" key="3">
    <source>
        <dbReference type="SAM" id="Coils"/>
    </source>
</evidence>
<dbReference type="InterPro" id="IPR024930">
    <property type="entry name" value="Skp_dom_sf"/>
</dbReference>
<dbReference type="RefSeq" id="WP_037495217.1">
    <property type="nucleotide sequence ID" value="NZ_JJMU01000010.1"/>
</dbReference>
<organism evidence="5 6">
    <name type="scientific">Sphingobacterium deserti</name>
    <dbReference type="NCBI Taxonomy" id="1229276"/>
    <lineage>
        <taxon>Bacteria</taxon>
        <taxon>Pseudomonadati</taxon>
        <taxon>Bacteroidota</taxon>
        <taxon>Sphingobacteriia</taxon>
        <taxon>Sphingobacteriales</taxon>
        <taxon>Sphingobacteriaceae</taxon>
        <taxon>Sphingobacterium</taxon>
    </lineage>
</organism>
<protein>
    <submittedName>
        <fullName evidence="5">Outer membrane chaperone Skp (OmpH)</fullName>
    </submittedName>
</protein>